<comment type="caution">
    <text evidence="1">The sequence shown here is derived from an EMBL/GenBank/DDBJ whole genome shotgun (WGS) entry which is preliminary data.</text>
</comment>
<keyword evidence="2" id="KW-1185">Reference proteome</keyword>
<sequence>MKHSEFWTVVDEVLGPAYGRSLAADLALPALGGRTAVAALADGVAPGSVWAAVCAEMDLDDRARWHHRTDPDERRRGR</sequence>
<gene>
    <name evidence="1" type="ORF">PU560_06230</name>
</gene>
<proteinExistence type="predicted"/>
<dbReference type="Proteomes" id="UP001165561">
    <property type="component" value="Unassembled WGS sequence"/>
</dbReference>
<dbReference type="InterPro" id="IPR021408">
    <property type="entry name" value="DUF3046"/>
</dbReference>
<dbReference type="Pfam" id="PF11248">
    <property type="entry name" value="DUF3046"/>
    <property type="match status" value="1"/>
</dbReference>
<name>A0ABT5TWH7_9MICO</name>
<evidence type="ECO:0000313" key="1">
    <source>
        <dbReference type="EMBL" id="MDD9206068.1"/>
    </source>
</evidence>
<organism evidence="1 2">
    <name type="scientific">Georgenia halotolerans</name>
    <dbReference type="NCBI Taxonomy" id="3028317"/>
    <lineage>
        <taxon>Bacteria</taxon>
        <taxon>Bacillati</taxon>
        <taxon>Actinomycetota</taxon>
        <taxon>Actinomycetes</taxon>
        <taxon>Micrococcales</taxon>
        <taxon>Bogoriellaceae</taxon>
        <taxon>Georgenia</taxon>
    </lineage>
</organism>
<reference evidence="1" key="1">
    <citation type="submission" date="2023-02" db="EMBL/GenBank/DDBJ databases">
        <title>Georgenia sp.10Sc9-8, isolated from a soil sample collected from the Taklamakan desert.</title>
        <authorList>
            <person name="Liu S."/>
        </authorList>
    </citation>
    <scope>NUCLEOTIDE SEQUENCE</scope>
    <source>
        <strain evidence="1">10Sc9-8</strain>
    </source>
</reference>
<accession>A0ABT5TWH7</accession>
<protein>
    <submittedName>
        <fullName evidence="1">DUF3046 domain-containing protein</fullName>
    </submittedName>
</protein>
<dbReference type="EMBL" id="JARACI010000767">
    <property type="protein sequence ID" value="MDD9206068.1"/>
    <property type="molecule type" value="Genomic_DNA"/>
</dbReference>
<evidence type="ECO:0000313" key="2">
    <source>
        <dbReference type="Proteomes" id="UP001165561"/>
    </source>
</evidence>